<dbReference type="InterPro" id="IPR002110">
    <property type="entry name" value="Ankyrin_rpt"/>
</dbReference>
<feature type="domain" description="SAM" evidence="4">
    <location>
        <begin position="318"/>
        <end position="381"/>
    </location>
</feature>
<evidence type="ECO:0000313" key="5">
    <source>
        <dbReference type="Ensembl" id="ENSPSNP00000009317.1"/>
    </source>
</evidence>
<dbReference type="PANTHER" id="PTHR24184">
    <property type="entry name" value="SI:CH211-189E2.2"/>
    <property type="match status" value="1"/>
</dbReference>
<sequence length="550" mass="60713">MSELSDEASEPELLNRSLSMWHGLGAQVSREELAVPLDLHTAASIGQYEVVKECVQREPVYGFTPLMEAAAAGHEIIVQYFLNHGVKVDTRDHSGATARMLAKQYGHMKIVGLIDAHSPSLPKSLYRSPEKYEDLSSSDESCPVPQRQRPCRKKGLSIHEGPRALARLTAIGLGGRIQQPCYEQVPPRGYVTFNSSDENPLEEGGLCYRDVTSPINERDVESSSSSSREEHAFCAHLGAARSSSSSEGLARAPELSSEASLESNEDSDHARKSSVRKQTKSYVKTKNRYSSSDSQWPPGTGTSCAPRLIPQTDRSPYSGPQDLATLLEQIGCLKYLQVFEEQDVDLRIFLTLTESDLKEIGITLFGPKRKMTSAIARWHSSARPPSDALELAYADRLEAEMQELAIQLHKRCEEVEAMRGLVSQEQELRAVVESCLLEQDGARKDVHAQLQETWALARDAALVLDQLQACQAELSARVQQDESPLEAMLGPGLPTADSKGWQAALQALSLPQLSGALEDRVREMGRVLCLVTQSLEKLQVLNGKENWREP</sequence>
<reference evidence="5" key="3">
    <citation type="submission" date="2025-09" db="UniProtKB">
        <authorList>
            <consortium name="Ensembl"/>
        </authorList>
    </citation>
    <scope>IDENTIFICATION</scope>
</reference>
<reference evidence="5" key="1">
    <citation type="submission" date="2019-08" db="EMBL/GenBank/DDBJ databases">
        <title>Phocoena sinus (Vaquita) genome, mPhoSin1, primary haplotype.</title>
        <authorList>
            <person name="Morin P."/>
            <person name="Mountcastle J."/>
            <person name="Fungtammasan C."/>
            <person name="Rhie A."/>
            <person name="Rojas-Bracho L."/>
            <person name="Smith C.R."/>
            <person name="Taylor B.L."/>
            <person name="Gulland F.M.D."/>
            <person name="Musser W."/>
            <person name="Houck M."/>
            <person name="Haase B."/>
            <person name="Paez S."/>
            <person name="Howe K."/>
            <person name="Torrance J."/>
            <person name="Formenti G."/>
            <person name="Phillippy A."/>
            <person name="Ryder O."/>
            <person name="Jarvis E.D."/>
            <person name="Fedrigo O."/>
        </authorList>
    </citation>
    <scope>NUCLEOTIDE SEQUENCE [LARGE SCALE GENOMIC DNA]</scope>
</reference>
<evidence type="ECO:0000256" key="1">
    <source>
        <dbReference type="ARBA" id="ARBA00025297"/>
    </source>
</evidence>
<feature type="region of interest" description="Disordered" evidence="3">
    <location>
        <begin position="193"/>
        <end position="231"/>
    </location>
</feature>
<dbReference type="SUPFAM" id="SSF47769">
    <property type="entry name" value="SAM/Pointed domain"/>
    <property type="match status" value="1"/>
</dbReference>
<dbReference type="SMART" id="SM00248">
    <property type="entry name" value="ANK"/>
    <property type="match status" value="2"/>
</dbReference>
<dbReference type="GO" id="GO:0005929">
    <property type="term" value="C:cilium"/>
    <property type="evidence" value="ECO:0007669"/>
    <property type="project" value="TreeGrafter"/>
</dbReference>
<dbReference type="Ensembl" id="ENSPSNT00000010538.1">
    <property type="protein sequence ID" value="ENSPSNP00000009317.1"/>
    <property type="gene ID" value="ENSPSNG00000006816.1"/>
</dbReference>
<dbReference type="SMART" id="SM00454">
    <property type="entry name" value="SAM"/>
    <property type="match status" value="1"/>
</dbReference>
<dbReference type="PROSITE" id="PS50088">
    <property type="entry name" value="ANK_REPEAT"/>
    <property type="match status" value="1"/>
</dbReference>
<dbReference type="InterPro" id="IPR013761">
    <property type="entry name" value="SAM/pointed_sf"/>
</dbReference>
<dbReference type="Proteomes" id="UP000694554">
    <property type="component" value="Chromosome 15"/>
</dbReference>
<dbReference type="PROSITE" id="PS50297">
    <property type="entry name" value="ANK_REP_REGION"/>
    <property type="match status" value="1"/>
</dbReference>
<dbReference type="Gene3D" id="1.25.40.20">
    <property type="entry name" value="Ankyrin repeat-containing domain"/>
    <property type="match status" value="1"/>
</dbReference>
<dbReference type="InterPro" id="IPR047238">
    <property type="entry name" value="ANKS3_SAM"/>
</dbReference>
<dbReference type="AlphaFoldDB" id="A0A8C9BP06"/>
<evidence type="ECO:0000256" key="3">
    <source>
        <dbReference type="SAM" id="MobiDB-lite"/>
    </source>
</evidence>
<dbReference type="SUPFAM" id="SSF48403">
    <property type="entry name" value="Ankyrin repeat"/>
    <property type="match status" value="1"/>
</dbReference>
<feature type="compositionally biased region" description="Polar residues" evidence="3">
    <location>
        <begin position="288"/>
        <end position="303"/>
    </location>
</feature>
<evidence type="ECO:0000313" key="6">
    <source>
        <dbReference type="Proteomes" id="UP000694554"/>
    </source>
</evidence>
<organism evidence="5 6">
    <name type="scientific">Phocoena sinus</name>
    <name type="common">Vaquita</name>
    <dbReference type="NCBI Taxonomy" id="42100"/>
    <lineage>
        <taxon>Eukaryota</taxon>
        <taxon>Metazoa</taxon>
        <taxon>Chordata</taxon>
        <taxon>Craniata</taxon>
        <taxon>Vertebrata</taxon>
        <taxon>Euteleostomi</taxon>
        <taxon>Mammalia</taxon>
        <taxon>Eutheria</taxon>
        <taxon>Laurasiatheria</taxon>
        <taxon>Artiodactyla</taxon>
        <taxon>Whippomorpha</taxon>
        <taxon>Cetacea</taxon>
        <taxon>Odontoceti</taxon>
        <taxon>Phocoenidae</taxon>
        <taxon>Phocoena</taxon>
    </lineage>
</organism>
<dbReference type="Pfam" id="PF00536">
    <property type="entry name" value="SAM_1"/>
    <property type="match status" value="1"/>
</dbReference>
<dbReference type="Gene3D" id="1.10.150.50">
    <property type="entry name" value="Transcription Factor, Ets-1"/>
    <property type="match status" value="1"/>
</dbReference>
<feature type="repeat" description="ANK" evidence="2">
    <location>
        <begin position="61"/>
        <end position="93"/>
    </location>
</feature>
<reference evidence="5" key="2">
    <citation type="submission" date="2025-08" db="UniProtKB">
        <authorList>
            <consortium name="Ensembl"/>
        </authorList>
    </citation>
    <scope>IDENTIFICATION</scope>
</reference>
<dbReference type="CDD" id="cd09519">
    <property type="entry name" value="SAM_ANKS3"/>
    <property type="match status" value="1"/>
</dbReference>
<feature type="compositionally biased region" description="Basic residues" evidence="3">
    <location>
        <begin position="272"/>
        <end position="287"/>
    </location>
</feature>
<feature type="compositionally biased region" description="Low complexity" evidence="3">
    <location>
        <begin position="249"/>
        <end position="262"/>
    </location>
</feature>
<dbReference type="GeneTree" id="ENSGT00940000156610"/>
<dbReference type="Pfam" id="PF12796">
    <property type="entry name" value="Ank_2"/>
    <property type="match status" value="1"/>
</dbReference>
<name>A0A8C9BP06_PHOSS</name>
<feature type="compositionally biased region" description="Basic and acidic residues" evidence="3">
    <location>
        <begin position="216"/>
        <end position="231"/>
    </location>
</feature>
<proteinExistence type="predicted"/>
<keyword evidence="2" id="KW-0040">ANK repeat</keyword>
<feature type="region of interest" description="Disordered" evidence="3">
    <location>
        <begin position="125"/>
        <end position="156"/>
    </location>
</feature>
<gene>
    <name evidence="5" type="primary">ANKS3</name>
</gene>
<dbReference type="PROSITE" id="PS50105">
    <property type="entry name" value="SAM_DOMAIN"/>
    <property type="match status" value="1"/>
</dbReference>
<evidence type="ECO:0000259" key="4">
    <source>
        <dbReference type="PROSITE" id="PS50105"/>
    </source>
</evidence>
<feature type="region of interest" description="Disordered" evidence="3">
    <location>
        <begin position="244"/>
        <end position="317"/>
    </location>
</feature>
<comment type="function">
    <text evidence="1">Plays a central role during spermatogenesis by repressing transposable elements and preventing their mobilization, which is essential for the germline integrity. Acts via the piRNA metabolic process, which mediates the repression of transposable elements during meiosis by forming complexes composed of piRNAs and Piwi proteins and governs the methylation and subsequent repression of transposons. Its association with pi-bodies suggests a participation in the primary piRNAs metabolic process. Required prior to the pachytene stage to facilitate the production of multiple types of piRNAs, including those associated with repeats involved in the regulation of retrotransposons. May act by mediating protein-protein interactions during germ cell maturation.</text>
</comment>
<dbReference type="PANTHER" id="PTHR24184:SF6">
    <property type="entry name" value="ANKYRIN REPEAT AND SAM DOMAIN-CONTAINING PROTEIN 3"/>
    <property type="match status" value="1"/>
</dbReference>
<dbReference type="InterPro" id="IPR001660">
    <property type="entry name" value="SAM"/>
</dbReference>
<dbReference type="InterPro" id="IPR036770">
    <property type="entry name" value="Ankyrin_rpt-contain_sf"/>
</dbReference>
<accession>A0A8C9BP06</accession>
<protein>
    <submittedName>
        <fullName evidence="5">Ankyrin repeat and sterile alpha motif domain containing 3</fullName>
    </submittedName>
</protein>
<evidence type="ECO:0000256" key="2">
    <source>
        <dbReference type="PROSITE-ProRule" id="PRU00023"/>
    </source>
</evidence>
<keyword evidence="6" id="KW-1185">Reference proteome</keyword>